<evidence type="ECO:0000313" key="15">
    <source>
        <dbReference type="EMBL" id="ASJ72358.1"/>
    </source>
</evidence>
<dbReference type="PANTHER" id="PTHR45674:SF13">
    <property type="entry name" value="DNA LIGASE-RELATED"/>
    <property type="match status" value="1"/>
</dbReference>
<dbReference type="PROSITE" id="PS50160">
    <property type="entry name" value="DNA_LIGASE_A3"/>
    <property type="match status" value="1"/>
</dbReference>
<keyword evidence="9" id="KW-0460">Magnesium</keyword>
<dbReference type="PANTHER" id="PTHR45674">
    <property type="entry name" value="DNA LIGASE 1/3 FAMILY MEMBER"/>
    <property type="match status" value="1"/>
</dbReference>
<evidence type="ECO:0000256" key="7">
    <source>
        <dbReference type="ARBA" id="ARBA00022763"/>
    </source>
</evidence>
<dbReference type="SUPFAM" id="SSF117018">
    <property type="entry name" value="ATP-dependent DNA ligase DNA-binding domain"/>
    <property type="match status" value="1"/>
</dbReference>
<dbReference type="InterPro" id="IPR012340">
    <property type="entry name" value="NA-bd_OB-fold"/>
</dbReference>
<dbReference type="InterPro" id="IPR016059">
    <property type="entry name" value="DNA_ligase_ATP-dep_CS"/>
</dbReference>
<keyword evidence="8" id="KW-0067">ATP-binding</keyword>
<evidence type="ECO:0000256" key="13">
    <source>
        <dbReference type="ARBA" id="ARBA00034003"/>
    </source>
</evidence>
<dbReference type="OrthoDB" id="9767858at2"/>
<evidence type="ECO:0000259" key="14">
    <source>
        <dbReference type="PROSITE" id="PS50160"/>
    </source>
</evidence>
<evidence type="ECO:0000313" key="16">
    <source>
        <dbReference type="Proteomes" id="UP000250079"/>
    </source>
</evidence>
<keyword evidence="3" id="KW-0132">Cell division</keyword>
<dbReference type="Gene3D" id="2.40.50.140">
    <property type="entry name" value="Nucleic acid-binding proteins"/>
    <property type="match status" value="1"/>
</dbReference>
<dbReference type="SUPFAM" id="SSF50249">
    <property type="entry name" value="Nucleic acid-binding proteins"/>
    <property type="match status" value="1"/>
</dbReference>
<keyword evidence="5" id="KW-0479">Metal-binding</keyword>
<keyword evidence="6" id="KW-0547">Nucleotide-binding</keyword>
<dbReference type="InterPro" id="IPR050191">
    <property type="entry name" value="ATP-dep_DNA_ligase"/>
</dbReference>
<dbReference type="InterPro" id="IPR012308">
    <property type="entry name" value="DNA_ligase_ATP-dep_N"/>
</dbReference>
<comment type="catalytic activity">
    <reaction evidence="13">
        <text>ATP + (deoxyribonucleotide)n-3'-hydroxyl + 5'-phospho-(deoxyribonucleotide)m = (deoxyribonucleotide)n+m + AMP + diphosphate.</text>
        <dbReference type="EC" id="6.5.1.1"/>
    </reaction>
</comment>
<dbReference type="Pfam" id="PF04675">
    <property type="entry name" value="DNA_ligase_A_N"/>
    <property type="match status" value="1"/>
</dbReference>
<dbReference type="EC" id="6.5.1.1" evidence="1"/>
<evidence type="ECO:0000256" key="1">
    <source>
        <dbReference type="ARBA" id="ARBA00012727"/>
    </source>
</evidence>
<evidence type="ECO:0000256" key="2">
    <source>
        <dbReference type="ARBA" id="ARBA00022598"/>
    </source>
</evidence>
<dbReference type="SUPFAM" id="SSF56091">
    <property type="entry name" value="DNA ligase/mRNA capping enzyme, catalytic domain"/>
    <property type="match status" value="1"/>
</dbReference>
<keyword evidence="16" id="KW-1185">Reference proteome</keyword>
<protein>
    <recommendedName>
        <fullName evidence="1">DNA ligase (ATP)</fullName>
        <ecNumber evidence="1">6.5.1.1</ecNumber>
    </recommendedName>
</protein>
<evidence type="ECO:0000256" key="11">
    <source>
        <dbReference type="ARBA" id="ARBA00023204"/>
    </source>
</evidence>
<gene>
    <name evidence="15" type="primary">ligB</name>
    <name evidence="15" type="ORF">IMCC3135_11340</name>
</gene>
<dbReference type="EMBL" id="CP018632">
    <property type="protein sequence ID" value="ASJ72358.1"/>
    <property type="molecule type" value="Genomic_DNA"/>
</dbReference>
<dbReference type="GO" id="GO:0046872">
    <property type="term" value="F:metal ion binding"/>
    <property type="evidence" value="ECO:0007669"/>
    <property type="project" value="UniProtKB-KW"/>
</dbReference>
<feature type="domain" description="ATP-dependent DNA ligase family profile" evidence="14">
    <location>
        <begin position="314"/>
        <end position="435"/>
    </location>
</feature>
<dbReference type="Proteomes" id="UP000250079">
    <property type="component" value="Chromosome"/>
</dbReference>
<evidence type="ECO:0000256" key="5">
    <source>
        <dbReference type="ARBA" id="ARBA00022723"/>
    </source>
</evidence>
<dbReference type="InterPro" id="IPR036599">
    <property type="entry name" value="DNA_ligase_N_sf"/>
</dbReference>
<dbReference type="Gene3D" id="1.10.3260.10">
    <property type="entry name" value="DNA ligase, ATP-dependent, N-terminal domain"/>
    <property type="match status" value="1"/>
</dbReference>
<dbReference type="GO" id="GO:0006260">
    <property type="term" value="P:DNA replication"/>
    <property type="evidence" value="ECO:0007669"/>
    <property type="project" value="UniProtKB-KW"/>
</dbReference>
<dbReference type="CDD" id="cd07897">
    <property type="entry name" value="Adenylation_DNA_ligase_Bac1"/>
    <property type="match status" value="1"/>
</dbReference>
<dbReference type="NCBIfam" id="NF006701">
    <property type="entry name" value="PRK09247.1"/>
    <property type="match status" value="1"/>
</dbReference>
<dbReference type="InterPro" id="IPR026333">
    <property type="entry name" value="ATP_dep_DNA_lig_pp_1105_fam"/>
</dbReference>
<dbReference type="GO" id="GO:0003910">
    <property type="term" value="F:DNA ligase (ATP) activity"/>
    <property type="evidence" value="ECO:0007669"/>
    <property type="project" value="UniProtKB-EC"/>
</dbReference>
<keyword evidence="4" id="KW-0235">DNA replication</keyword>
<dbReference type="Pfam" id="PF01068">
    <property type="entry name" value="DNA_ligase_A_M"/>
    <property type="match status" value="1"/>
</dbReference>
<reference evidence="15 16" key="1">
    <citation type="submission" date="2016-12" db="EMBL/GenBank/DDBJ databases">
        <authorList>
            <person name="Song W.-J."/>
            <person name="Kurnit D.M."/>
        </authorList>
    </citation>
    <scope>NUCLEOTIDE SEQUENCE [LARGE SCALE GENOMIC DNA]</scope>
    <source>
        <strain evidence="15 16">IMCC3135</strain>
    </source>
</reference>
<keyword evidence="2 15" id="KW-0436">Ligase</keyword>
<keyword evidence="10" id="KW-0233">DNA recombination</keyword>
<dbReference type="CDD" id="cd07972">
    <property type="entry name" value="OBF_DNA_ligase_Arch_LigB"/>
    <property type="match status" value="1"/>
</dbReference>
<dbReference type="RefSeq" id="WP_088921804.1">
    <property type="nucleotide sequence ID" value="NZ_CP018632.1"/>
</dbReference>
<dbReference type="InterPro" id="IPR012310">
    <property type="entry name" value="DNA_ligase_ATP-dep_cent"/>
</dbReference>
<proteinExistence type="predicted"/>
<dbReference type="NCBIfam" id="TIGR04120">
    <property type="entry name" value="DNA_lig_bact"/>
    <property type="match status" value="1"/>
</dbReference>
<dbReference type="KEGG" id="gai:IMCC3135_11340"/>
<dbReference type="Pfam" id="PF04679">
    <property type="entry name" value="DNA_ligase_A_C"/>
    <property type="match status" value="1"/>
</dbReference>
<evidence type="ECO:0000256" key="3">
    <source>
        <dbReference type="ARBA" id="ARBA00022618"/>
    </source>
</evidence>
<accession>A0A2Z2NRJ2</accession>
<dbReference type="GO" id="GO:0051301">
    <property type="term" value="P:cell division"/>
    <property type="evidence" value="ECO:0007669"/>
    <property type="project" value="UniProtKB-KW"/>
</dbReference>
<evidence type="ECO:0000256" key="6">
    <source>
        <dbReference type="ARBA" id="ARBA00022741"/>
    </source>
</evidence>
<dbReference type="GO" id="GO:0006310">
    <property type="term" value="P:DNA recombination"/>
    <property type="evidence" value="ECO:0007669"/>
    <property type="project" value="UniProtKB-KW"/>
</dbReference>
<dbReference type="InterPro" id="IPR012309">
    <property type="entry name" value="DNA_ligase_ATP-dep_C"/>
</dbReference>
<dbReference type="GO" id="GO:0005524">
    <property type="term" value="F:ATP binding"/>
    <property type="evidence" value="ECO:0007669"/>
    <property type="project" value="UniProtKB-KW"/>
</dbReference>
<evidence type="ECO:0000256" key="8">
    <source>
        <dbReference type="ARBA" id="ARBA00022840"/>
    </source>
</evidence>
<dbReference type="AlphaFoldDB" id="A0A2Z2NRJ2"/>
<keyword evidence="12" id="KW-0131">Cell cycle</keyword>
<dbReference type="GO" id="GO:0003677">
    <property type="term" value="F:DNA binding"/>
    <property type="evidence" value="ECO:0007669"/>
    <property type="project" value="InterPro"/>
</dbReference>
<evidence type="ECO:0000256" key="4">
    <source>
        <dbReference type="ARBA" id="ARBA00022705"/>
    </source>
</evidence>
<dbReference type="Gene3D" id="3.30.470.30">
    <property type="entry name" value="DNA ligase/mRNA capping enzyme"/>
    <property type="match status" value="1"/>
</dbReference>
<evidence type="ECO:0000256" key="9">
    <source>
        <dbReference type="ARBA" id="ARBA00022842"/>
    </source>
</evidence>
<organism evidence="15 16">
    <name type="scientific">Granulosicoccus antarcticus IMCC3135</name>
    <dbReference type="NCBI Taxonomy" id="1192854"/>
    <lineage>
        <taxon>Bacteria</taxon>
        <taxon>Pseudomonadati</taxon>
        <taxon>Pseudomonadota</taxon>
        <taxon>Gammaproteobacteria</taxon>
        <taxon>Chromatiales</taxon>
        <taxon>Granulosicoccaceae</taxon>
        <taxon>Granulosicoccus</taxon>
    </lineage>
</organism>
<keyword evidence="7" id="KW-0227">DNA damage</keyword>
<dbReference type="PROSITE" id="PS00697">
    <property type="entry name" value="DNA_LIGASE_A1"/>
    <property type="match status" value="1"/>
</dbReference>
<keyword evidence="11" id="KW-0234">DNA repair</keyword>
<sequence length="536" mass="61223">MQAFSTLYQTLDQTTSTNAKVAAMVSYFDKASARDAAWTVYFLSGRRVKRLVGSALLREWLRQECDLPEWLVDDAYASVGDLAETIALLVAKPGKSLESRSLADWIEQGLLSLRNQDSEQQRKKVVQWWHQQSYEQCYIINKLMTGALRVGVSQILLARAVAAHADLPRALVLHRLMGEWTPDEKFWQSLIDEDSGETVSSRPYPFCLASPLEKETESLGPVEEWIAEWKWDGIRAQLIRRQSQTYLWSRGEELIGARFPEITDVAEQLPEGTVLDGEILAWNDDGVMPFSELQKRIGRKTVGKKLLHDVPCLFLAYDMMEYEGKDIRNLSLSKRRELLTSMIGSLSPSKMQMSNALEARSWAELARQREQSRERQVEGLMLKHVDATYQTGRKRGFWWKWKVEPYTIDAVMLYAQAGHGKRANLFTDYTFGVWQEGVLVPVAKAYSGLDNSEINALDKWIRRNTIERFGPVRSVASEQVFELAFEGINLSTRHKSGIAVRFPRIARWRKDLAPADADTLDDIKRLINQPSPDSKT</sequence>
<dbReference type="GO" id="GO:0006281">
    <property type="term" value="P:DNA repair"/>
    <property type="evidence" value="ECO:0007669"/>
    <property type="project" value="UniProtKB-KW"/>
</dbReference>
<evidence type="ECO:0000256" key="12">
    <source>
        <dbReference type="ARBA" id="ARBA00023306"/>
    </source>
</evidence>
<evidence type="ECO:0000256" key="10">
    <source>
        <dbReference type="ARBA" id="ARBA00023172"/>
    </source>
</evidence>
<name>A0A2Z2NRJ2_9GAMM</name>